<feature type="transmembrane region" description="Helical" evidence="6">
    <location>
        <begin position="440"/>
        <end position="461"/>
    </location>
</feature>
<dbReference type="InterPro" id="IPR002293">
    <property type="entry name" value="AA/rel_permease1"/>
</dbReference>
<dbReference type="PANTHER" id="PTHR42770:SF18">
    <property type="entry name" value="ARGININE_AGMATINE ANTIPORTER"/>
    <property type="match status" value="1"/>
</dbReference>
<dbReference type="Gene3D" id="1.20.1740.10">
    <property type="entry name" value="Amino acid/polyamine transporter I"/>
    <property type="match status" value="1"/>
</dbReference>
<dbReference type="GO" id="GO:0005886">
    <property type="term" value="C:plasma membrane"/>
    <property type="evidence" value="ECO:0007669"/>
    <property type="project" value="UniProtKB-SubCell"/>
</dbReference>
<feature type="transmembrane region" description="Helical" evidence="6">
    <location>
        <begin position="208"/>
        <end position="229"/>
    </location>
</feature>
<feature type="transmembrane region" description="Helical" evidence="6">
    <location>
        <begin position="394"/>
        <end position="419"/>
    </location>
</feature>
<feature type="transmembrane region" description="Helical" evidence="6">
    <location>
        <begin position="41"/>
        <end position="63"/>
    </location>
</feature>
<comment type="subcellular location">
    <subcellularLocation>
        <location evidence="1">Cell membrane</location>
        <topology evidence="1">Multi-pass membrane protein</topology>
    </subcellularLocation>
</comment>
<feature type="transmembrane region" description="Helical" evidence="6">
    <location>
        <begin position="241"/>
        <end position="262"/>
    </location>
</feature>
<evidence type="ECO:0000256" key="6">
    <source>
        <dbReference type="SAM" id="Phobius"/>
    </source>
</evidence>
<feature type="transmembrane region" description="Helical" evidence="6">
    <location>
        <begin position="12"/>
        <end position="29"/>
    </location>
</feature>
<dbReference type="RefSeq" id="WP_025734452.1">
    <property type="nucleotide sequence ID" value="NZ_CP024963.1"/>
</dbReference>
<sequence length="524" mass="58157">MFKNKAKFYEFLSLFIMTIGTVIGSGIYMKNNQLLQLTHNPIIAIISWMAVGMVCIMIVYVFIEISSATMHMGNGTVPTWTKMFINRKTASLFSIIYTVLYYPICQALFASAFVAYFFKTINQALSANNQLIILLTCGIIFILIFNLMNMFNQKIGGRFQIVATIFKFIPLVIALFAGFFLFDSNSSINTTGMDGGTWSTSNFAPENFIRGFGPILFAFDGFILIANAQKKAKFKEVVPKSLLFGLIFVAVFYVLMAVSLFMGSPDGSIVELLAKLFGSSGSADAKKIANIVSNVILMFICLFGVNIFSMVPINMLESDVDAKLVYTNNKHVSFVKAGIIHSIFTIIVYLFLVLMGALVARGNWNGISTNFESWSALNPGKQIQDYLGFTTDKILAFINTVSTAISTFGFSMVGVLLIASIFNRKTQKVEVVKVKHFVPIAIVSSILLLFFVACGIITFALPDKGQFWVESDGFFFTMIFIALLVFVLILFLIQEQLFKKNGVHGGFDGFVSHGNKKDINHVKQ</sequence>
<keyword evidence="3 6" id="KW-0812">Transmembrane</keyword>
<dbReference type="OrthoDB" id="392043at2"/>
<proteinExistence type="predicted"/>
<dbReference type="Pfam" id="PF13520">
    <property type="entry name" value="AA_permease_2"/>
    <property type="match status" value="1"/>
</dbReference>
<dbReference type="Proteomes" id="UP000232063">
    <property type="component" value="Chromosome"/>
</dbReference>
<feature type="transmembrane region" description="Helical" evidence="6">
    <location>
        <begin position="92"/>
        <end position="118"/>
    </location>
</feature>
<feature type="transmembrane region" description="Helical" evidence="6">
    <location>
        <begin position="130"/>
        <end position="149"/>
    </location>
</feature>
<name>A0A2K8NSX4_9MOLU</name>
<gene>
    <name evidence="7" type="ORF">ELUMI_v1c02150</name>
</gene>
<keyword evidence="2" id="KW-1003">Cell membrane</keyword>
<feature type="transmembrane region" description="Helical" evidence="6">
    <location>
        <begin position="161"/>
        <end position="182"/>
    </location>
</feature>
<dbReference type="GO" id="GO:0022857">
    <property type="term" value="F:transmembrane transporter activity"/>
    <property type="evidence" value="ECO:0007669"/>
    <property type="project" value="InterPro"/>
</dbReference>
<organism evidence="7 8">
    <name type="scientific">Williamsoniiplasma luminosum</name>
    <dbReference type="NCBI Taxonomy" id="214888"/>
    <lineage>
        <taxon>Bacteria</taxon>
        <taxon>Bacillati</taxon>
        <taxon>Mycoplasmatota</taxon>
        <taxon>Mollicutes</taxon>
        <taxon>Entomoplasmatales</taxon>
        <taxon>Williamsoniiplasma</taxon>
    </lineage>
</organism>
<feature type="transmembrane region" description="Helical" evidence="6">
    <location>
        <begin position="291"/>
        <end position="313"/>
    </location>
</feature>
<dbReference type="AlphaFoldDB" id="A0A2K8NSX4"/>
<dbReference type="KEGG" id="elj:ELUMI_v1c02150"/>
<evidence type="ECO:0000256" key="1">
    <source>
        <dbReference type="ARBA" id="ARBA00004651"/>
    </source>
</evidence>
<dbReference type="PANTHER" id="PTHR42770">
    <property type="entry name" value="AMINO ACID TRANSPORTER-RELATED"/>
    <property type="match status" value="1"/>
</dbReference>
<dbReference type="InterPro" id="IPR050367">
    <property type="entry name" value="APC_superfamily"/>
</dbReference>
<evidence type="ECO:0000256" key="2">
    <source>
        <dbReference type="ARBA" id="ARBA00022475"/>
    </source>
</evidence>
<accession>A0A2K8NSX4</accession>
<keyword evidence="5 6" id="KW-0472">Membrane</keyword>
<feature type="transmembrane region" description="Helical" evidence="6">
    <location>
        <begin position="473"/>
        <end position="493"/>
    </location>
</feature>
<evidence type="ECO:0000313" key="8">
    <source>
        <dbReference type="Proteomes" id="UP000232063"/>
    </source>
</evidence>
<keyword evidence="8" id="KW-1185">Reference proteome</keyword>
<evidence type="ECO:0000256" key="3">
    <source>
        <dbReference type="ARBA" id="ARBA00022692"/>
    </source>
</evidence>
<evidence type="ECO:0000256" key="4">
    <source>
        <dbReference type="ARBA" id="ARBA00022989"/>
    </source>
</evidence>
<reference evidence="7 8" key="1">
    <citation type="submission" date="2017-11" db="EMBL/GenBank/DDBJ databases">
        <title>Genome sequence of Entomoplasma luminosum PIMN-1 (ATCC 49195).</title>
        <authorList>
            <person name="Lo W.-S."/>
            <person name="Gasparich G.E."/>
            <person name="Kuo C.-H."/>
        </authorList>
    </citation>
    <scope>NUCLEOTIDE SEQUENCE [LARGE SCALE GENOMIC DNA]</scope>
    <source>
        <strain evidence="7 8">PIMN-1</strain>
    </source>
</reference>
<evidence type="ECO:0000313" key="7">
    <source>
        <dbReference type="EMBL" id="ATZ16940.1"/>
    </source>
</evidence>
<feature type="transmembrane region" description="Helical" evidence="6">
    <location>
        <begin position="334"/>
        <end position="360"/>
    </location>
</feature>
<dbReference type="EMBL" id="CP024963">
    <property type="protein sequence ID" value="ATZ16940.1"/>
    <property type="molecule type" value="Genomic_DNA"/>
</dbReference>
<evidence type="ECO:0000256" key="5">
    <source>
        <dbReference type="ARBA" id="ARBA00023136"/>
    </source>
</evidence>
<dbReference type="PIRSF" id="PIRSF006060">
    <property type="entry name" value="AA_transporter"/>
    <property type="match status" value="1"/>
</dbReference>
<protein>
    <submittedName>
        <fullName evidence="7">Amino acid permease</fullName>
    </submittedName>
</protein>
<keyword evidence="4 6" id="KW-1133">Transmembrane helix</keyword>